<organism evidence="1 2">
    <name type="scientific">Spiromyces aspiralis</name>
    <dbReference type="NCBI Taxonomy" id="68401"/>
    <lineage>
        <taxon>Eukaryota</taxon>
        <taxon>Fungi</taxon>
        <taxon>Fungi incertae sedis</taxon>
        <taxon>Zoopagomycota</taxon>
        <taxon>Kickxellomycotina</taxon>
        <taxon>Kickxellomycetes</taxon>
        <taxon>Kickxellales</taxon>
        <taxon>Kickxellaceae</taxon>
        <taxon>Spiromyces</taxon>
    </lineage>
</organism>
<keyword evidence="2" id="KW-1185">Reference proteome</keyword>
<feature type="non-terminal residue" evidence="1">
    <location>
        <position position="1"/>
    </location>
</feature>
<protein>
    <submittedName>
        <fullName evidence="1">Uncharacterized protein</fullName>
    </submittedName>
</protein>
<accession>A0ACC1H9H4</accession>
<reference evidence="1" key="1">
    <citation type="submission" date="2022-06" db="EMBL/GenBank/DDBJ databases">
        <title>Phylogenomic reconstructions and comparative analyses of Kickxellomycotina fungi.</title>
        <authorList>
            <person name="Reynolds N.K."/>
            <person name="Stajich J.E."/>
            <person name="Barry K."/>
            <person name="Grigoriev I.V."/>
            <person name="Crous P."/>
            <person name="Smith M.E."/>
        </authorList>
    </citation>
    <scope>NUCLEOTIDE SEQUENCE</scope>
    <source>
        <strain evidence="1">RSA 2271</strain>
    </source>
</reference>
<dbReference type="Proteomes" id="UP001145114">
    <property type="component" value="Unassembled WGS sequence"/>
</dbReference>
<proteinExistence type="predicted"/>
<evidence type="ECO:0000313" key="2">
    <source>
        <dbReference type="Proteomes" id="UP001145114"/>
    </source>
</evidence>
<evidence type="ECO:0000313" key="1">
    <source>
        <dbReference type="EMBL" id="KAJ1673108.1"/>
    </source>
</evidence>
<feature type="non-terminal residue" evidence="1">
    <location>
        <position position="323"/>
    </location>
</feature>
<sequence>QGKGDAYSVTQAVEQWLAAKWPAEKLVLGTPFYGRSVIATEDMTKDPDNMYVSKKDDIPQGDQNDAYWYDSCAGSGSLSGVWQYANLRKQGVLTSPTVAGDGWFRYVDKVSQTPWLYNKNTGAFISYDDPDSLTNKAQYAKEKGLKGMMTWSLNGDYQGELLGALNKVGPLCRRNEFLNQAASLSRAISTSSRSSMSTNGVDRKEDSPTTTTITTDKSSRRTCRRTGSTTGLTATSTQDPATNIITESKTSHTPTTAISSETMTTNSSTTCDDPGKMYCMSEDGTGAQYRMCLYGKWYISNCGTSTACYTQGPGAIYCGFPKH</sequence>
<comment type="caution">
    <text evidence="1">The sequence shown here is derived from an EMBL/GenBank/DDBJ whole genome shotgun (WGS) entry which is preliminary data.</text>
</comment>
<dbReference type="EMBL" id="JAMZIH010007376">
    <property type="protein sequence ID" value="KAJ1673108.1"/>
    <property type="molecule type" value="Genomic_DNA"/>
</dbReference>
<name>A0ACC1H9H4_9FUNG</name>
<gene>
    <name evidence="1" type="ORF">EV182_005871</name>
</gene>